<comment type="caution">
    <text evidence="8">The sequence shown here is derived from an EMBL/GenBank/DDBJ whole genome shotgun (WGS) entry which is preliminary data.</text>
</comment>
<feature type="zinc finger region" description="C3H1-type" evidence="5">
    <location>
        <begin position="134"/>
        <end position="162"/>
    </location>
</feature>
<dbReference type="OrthoDB" id="411372at2759"/>
<feature type="domain" description="C3H1-type" evidence="7">
    <location>
        <begin position="328"/>
        <end position="356"/>
    </location>
</feature>
<dbReference type="SUPFAM" id="SSF90229">
    <property type="entry name" value="CCCH zinc finger"/>
    <property type="match status" value="5"/>
</dbReference>
<dbReference type="FunCoup" id="A0A2P5EQH2">
    <property type="interactions" value="172"/>
</dbReference>
<dbReference type="STRING" id="63057.A0A2P5EQH2"/>
<dbReference type="PROSITE" id="PS50103">
    <property type="entry name" value="ZF_C3H1"/>
    <property type="match status" value="5"/>
</dbReference>
<keyword evidence="2 5" id="KW-0863">Zinc-finger</keyword>
<dbReference type="GO" id="GO:0003729">
    <property type="term" value="F:mRNA binding"/>
    <property type="evidence" value="ECO:0007669"/>
    <property type="project" value="TreeGrafter"/>
</dbReference>
<dbReference type="GO" id="GO:0003677">
    <property type="term" value="F:DNA binding"/>
    <property type="evidence" value="ECO:0007669"/>
    <property type="project" value="UniProtKB-KW"/>
</dbReference>
<feature type="zinc finger region" description="C3H1-type" evidence="5">
    <location>
        <begin position="89"/>
        <end position="117"/>
    </location>
</feature>
<evidence type="ECO:0000313" key="8">
    <source>
        <dbReference type="EMBL" id="PON87800.1"/>
    </source>
</evidence>
<evidence type="ECO:0000256" key="6">
    <source>
        <dbReference type="SAM" id="MobiDB-lite"/>
    </source>
</evidence>
<feature type="domain" description="C3H1-type" evidence="7">
    <location>
        <begin position="283"/>
        <end position="311"/>
    </location>
</feature>
<feature type="compositionally biased region" description="Polar residues" evidence="6">
    <location>
        <begin position="422"/>
        <end position="435"/>
    </location>
</feature>
<protein>
    <submittedName>
        <fullName evidence="8">Zinc finger, CCCH-type</fullName>
    </submittedName>
</protein>
<dbReference type="Pfam" id="PF00642">
    <property type="entry name" value="zf-CCCH"/>
    <property type="match status" value="5"/>
</dbReference>
<reference evidence="9" key="1">
    <citation type="submission" date="2016-06" db="EMBL/GenBank/DDBJ databases">
        <title>Parallel loss of symbiosis genes in relatives of nitrogen-fixing non-legume Parasponia.</title>
        <authorList>
            <person name="Van Velzen R."/>
            <person name="Holmer R."/>
            <person name="Bu F."/>
            <person name="Rutten L."/>
            <person name="Van Zeijl A."/>
            <person name="Liu W."/>
            <person name="Santuari L."/>
            <person name="Cao Q."/>
            <person name="Sharma T."/>
            <person name="Shen D."/>
            <person name="Roswanjaya Y."/>
            <person name="Wardhani T."/>
            <person name="Kalhor M.S."/>
            <person name="Jansen J."/>
            <person name="Van den Hoogen J."/>
            <person name="Gungor B."/>
            <person name="Hartog M."/>
            <person name="Hontelez J."/>
            <person name="Verver J."/>
            <person name="Yang W.-C."/>
            <person name="Schijlen E."/>
            <person name="Repin R."/>
            <person name="Schilthuizen M."/>
            <person name="Schranz E."/>
            <person name="Heidstra R."/>
            <person name="Miyata K."/>
            <person name="Fedorova E."/>
            <person name="Kohlen W."/>
            <person name="Bisseling T."/>
            <person name="Smit S."/>
            <person name="Geurts R."/>
        </authorList>
    </citation>
    <scope>NUCLEOTIDE SEQUENCE [LARGE SCALE GENOMIC DNA]</scope>
    <source>
        <strain evidence="9">cv. RG33-2</strain>
    </source>
</reference>
<dbReference type="Gene3D" id="2.30.30.1190">
    <property type="match status" value="1"/>
</dbReference>
<dbReference type="InterPro" id="IPR050974">
    <property type="entry name" value="Plant_ZF_CCCH"/>
</dbReference>
<feature type="zinc finger region" description="C3H1-type" evidence="5">
    <location>
        <begin position="283"/>
        <end position="311"/>
    </location>
</feature>
<dbReference type="EMBL" id="JXTC01000112">
    <property type="protein sequence ID" value="PON87800.1"/>
    <property type="molecule type" value="Genomic_DNA"/>
</dbReference>
<dbReference type="AlphaFoldDB" id="A0A2P5EQH2"/>
<organism evidence="8 9">
    <name type="scientific">Trema orientale</name>
    <name type="common">Charcoal tree</name>
    <name type="synonym">Celtis orientalis</name>
    <dbReference type="NCBI Taxonomy" id="63057"/>
    <lineage>
        <taxon>Eukaryota</taxon>
        <taxon>Viridiplantae</taxon>
        <taxon>Streptophyta</taxon>
        <taxon>Embryophyta</taxon>
        <taxon>Tracheophyta</taxon>
        <taxon>Spermatophyta</taxon>
        <taxon>Magnoliopsida</taxon>
        <taxon>eudicotyledons</taxon>
        <taxon>Gunneridae</taxon>
        <taxon>Pentapetalae</taxon>
        <taxon>rosids</taxon>
        <taxon>fabids</taxon>
        <taxon>Rosales</taxon>
        <taxon>Cannabaceae</taxon>
        <taxon>Trema</taxon>
    </lineage>
</organism>
<dbReference type="PANTHER" id="PTHR12506">
    <property type="entry name" value="PROTEIN PHOSPHATASE RELATED"/>
    <property type="match status" value="1"/>
</dbReference>
<feature type="region of interest" description="Disordered" evidence="6">
    <location>
        <begin position="399"/>
        <end position="442"/>
    </location>
</feature>
<dbReference type="GO" id="GO:0008270">
    <property type="term" value="F:zinc ion binding"/>
    <property type="evidence" value="ECO:0007669"/>
    <property type="project" value="UniProtKB-KW"/>
</dbReference>
<feature type="domain" description="C3H1-type" evidence="7">
    <location>
        <begin position="134"/>
        <end position="162"/>
    </location>
</feature>
<evidence type="ECO:0000256" key="1">
    <source>
        <dbReference type="ARBA" id="ARBA00022723"/>
    </source>
</evidence>
<keyword evidence="4" id="KW-0238">DNA-binding</keyword>
<dbReference type="Proteomes" id="UP000237000">
    <property type="component" value="Unassembled WGS sequence"/>
</dbReference>
<evidence type="ECO:0000313" key="9">
    <source>
        <dbReference type="Proteomes" id="UP000237000"/>
    </source>
</evidence>
<sequence>MPDTRQPVKNAGPNQSDGNIEEAIRRLKINDNQEGGGVAQTNPFPDRPGEPDCIFYLRTGLCGYGTNCRFNHPAYAPQVAQYNGELPERVGQPDCGYFLKTGTCKYGSTCKFHHPRDRRGAGPVSFNVLGLPMRQEEKSCPYYVRTGACKFGPACKFHHPQPASLGTAFPGGPPPAFGSAGSAVLPSSNLPYAGGLQAWSLPRVPYPLSGPQPQPQPYMPVVVSPSQGIMPAGVWNTYVGNISPISPAGILGSSLVYNPRNPGESGSAGQVNLSNSTPNLPDRPDQPECRYFMNTGTCKYGTECKYHHPKERMAQAAPIANQIGLPSRPGQAVCSYYSMYGLCKYGPTCKFDHPTMQNLYNYGLSLPAMLDSPYLYYTKGSSTLHVPETSHSLASKSFDVVPKPLSNKNHNSDSRLSDDSAKQASSLAHSPPSSEASEDQSG</sequence>
<feature type="compositionally biased region" description="Basic and acidic residues" evidence="6">
    <location>
        <begin position="410"/>
        <end position="421"/>
    </location>
</feature>
<keyword evidence="9" id="KW-1185">Reference proteome</keyword>
<feature type="domain" description="C3H1-type" evidence="7">
    <location>
        <begin position="89"/>
        <end position="117"/>
    </location>
</feature>
<evidence type="ECO:0000256" key="3">
    <source>
        <dbReference type="ARBA" id="ARBA00022833"/>
    </source>
</evidence>
<dbReference type="InterPro" id="IPR000571">
    <property type="entry name" value="Znf_CCCH"/>
</dbReference>
<accession>A0A2P5EQH2</accession>
<feature type="zinc finger region" description="C3H1-type" evidence="5">
    <location>
        <begin position="47"/>
        <end position="75"/>
    </location>
</feature>
<feature type="zinc finger region" description="C3H1-type" evidence="5">
    <location>
        <begin position="328"/>
        <end position="356"/>
    </location>
</feature>
<dbReference type="PANTHER" id="PTHR12506:SF50">
    <property type="entry name" value="ZINC FINGER CCCH DOMAIN-CONTAINING PROTEIN 26"/>
    <property type="match status" value="1"/>
</dbReference>
<feature type="compositionally biased region" description="Polar residues" evidence="6">
    <location>
        <begin position="267"/>
        <end position="279"/>
    </location>
</feature>
<evidence type="ECO:0000259" key="7">
    <source>
        <dbReference type="PROSITE" id="PS50103"/>
    </source>
</evidence>
<evidence type="ECO:0000256" key="4">
    <source>
        <dbReference type="ARBA" id="ARBA00023125"/>
    </source>
</evidence>
<name>A0A2P5EQH2_TREOI</name>
<dbReference type="InParanoid" id="A0A2P5EQH2"/>
<feature type="region of interest" description="Disordered" evidence="6">
    <location>
        <begin position="1"/>
        <end position="20"/>
    </location>
</feature>
<feature type="region of interest" description="Disordered" evidence="6">
    <location>
        <begin position="261"/>
        <end position="286"/>
    </location>
</feature>
<gene>
    <name evidence="8" type="ORF">TorRG33x02_163450</name>
</gene>
<proteinExistence type="predicted"/>
<keyword evidence="1 5" id="KW-0479">Metal-binding</keyword>
<dbReference type="Gene3D" id="4.10.1000.10">
    <property type="entry name" value="Zinc finger, CCCH-type"/>
    <property type="match status" value="2"/>
</dbReference>
<dbReference type="SMART" id="SM00356">
    <property type="entry name" value="ZnF_C3H1"/>
    <property type="match status" value="5"/>
</dbReference>
<evidence type="ECO:0000256" key="2">
    <source>
        <dbReference type="ARBA" id="ARBA00022771"/>
    </source>
</evidence>
<evidence type="ECO:0000256" key="5">
    <source>
        <dbReference type="PROSITE-ProRule" id="PRU00723"/>
    </source>
</evidence>
<keyword evidence="3 5" id="KW-0862">Zinc</keyword>
<dbReference type="InterPro" id="IPR036855">
    <property type="entry name" value="Znf_CCCH_sf"/>
</dbReference>
<feature type="domain" description="C3H1-type" evidence="7">
    <location>
        <begin position="47"/>
        <end position="75"/>
    </location>
</feature>